<protein>
    <submittedName>
        <fullName evidence="1">Glycosyltransferase family 1 protein</fullName>
    </submittedName>
</protein>
<accession>A0ABZ3FSU7</accession>
<dbReference type="Gene3D" id="3.40.50.2000">
    <property type="entry name" value="Glycogen Phosphorylase B"/>
    <property type="match status" value="1"/>
</dbReference>
<gene>
    <name evidence="1" type="ORF">AADG42_10845</name>
</gene>
<keyword evidence="2" id="KW-1185">Reference proteome</keyword>
<dbReference type="RefSeq" id="WP_425309238.1">
    <property type="nucleotide sequence ID" value="NZ_CP154795.1"/>
</dbReference>
<evidence type="ECO:0000313" key="1">
    <source>
        <dbReference type="EMBL" id="XAN07780.1"/>
    </source>
</evidence>
<sequence length="360" mass="40883">MRVAIKYGLDANQPLVDERGDVVGLEAGPVLVRRLLNLFAPAILIGPTTRRCNGFDMVPLEFLDANDTLVINMDVIDSTGIWGVLHSTAAEPKLMNFVWWSARQNYHHRINKALLGLSFALFPTFANSERTASEIREIMRQWTSQPFVEQARLAWSNLGVRVERVQPREEPDVPVVLYPAIYVHDRKQPWEFIDIVEAVAKKHEIRVQMRLHEAHLTSEPAMHMSAHSWSWVGPLRTREGYWEALARTTAFVATAREESYGLEYIEALLAGVIGIFHDSAWARAILPEGYPFLYSTKAEGIAMLTRAVTDPAGCRAELDRVAGGSFTDWIRDIHSDDDFERALSARVRQWFGDWETADVR</sequence>
<reference evidence="1 2" key="1">
    <citation type="submission" date="2024-04" db="EMBL/GenBank/DDBJ databases">
        <title>Isolation of an actinomycete strain from pig manure.</title>
        <authorList>
            <person name="Gong T."/>
            <person name="Yu Z."/>
            <person name="An M."/>
            <person name="Wei C."/>
            <person name="Yang W."/>
            <person name="Liu L."/>
        </authorList>
    </citation>
    <scope>NUCLEOTIDE SEQUENCE [LARGE SCALE GENOMIC DNA]</scope>
    <source>
        <strain evidence="1 2">ZF39</strain>
    </source>
</reference>
<proteinExistence type="predicted"/>
<organism evidence="1 2">
    <name type="scientific">Ammonicoccus fulvus</name>
    <dbReference type="NCBI Taxonomy" id="3138240"/>
    <lineage>
        <taxon>Bacteria</taxon>
        <taxon>Bacillati</taxon>
        <taxon>Actinomycetota</taxon>
        <taxon>Actinomycetes</taxon>
        <taxon>Propionibacteriales</taxon>
        <taxon>Propionibacteriaceae</taxon>
        <taxon>Ammonicoccus</taxon>
    </lineage>
</organism>
<evidence type="ECO:0000313" key="2">
    <source>
        <dbReference type="Proteomes" id="UP001442841"/>
    </source>
</evidence>
<dbReference type="SUPFAM" id="SSF53756">
    <property type="entry name" value="UDP-Glycosyltransferase/glycogen phosphorylase"/>
    <property type="match status" value="1"/>
</dbReference>
<dbReference type="EMBL" id="CP154795">
    <property type="protein sequence ID" value="XAN07780.1"/>
    <property type="molecule type" value="Genomic_DNA"/>
</dbReference>
<name>A0ABZ3FSU7_9ACTN</name>
<dbReference type="Proteomes" id="UP001442841">
    <property type="component" value="Chromosome"/>
</dbReference>